<evidence type="ECO:0000313" key="3">
    <source>
        <dbReference type="Proteomes" id="UP000231136"/>
    </source>
</evidence>
<sequence length="85" mass="9261">MRGMIGLIILLIAVIWIAIAVFWIGPDIPQKNYDFPAAVPISPSREEFPVLISPEATNSATPSGEILPTPTIFLISPTVKVNLNY</sequence>
<protein>
    <submittedName>
        <fullName evidence="2">Uncharacterized protein</fullName>
    </submittedName>
</protein>
<comment type="caution">
    <text evidence="2">The sequence shown here is derived from an EMBL/GenBank/DDBJ whole genome shotgun (WGS) entry which is preliminary data.</text>
</comment>
<keyword evidence="1" id="KW-0812">Transmembrane</keyword>
<feature type="transmembrane region" description="Helical" evidence="1">
    <location>
        <begin position="7"/>
        <end position="25"/>
    </location>
</feature>
<name>A0A2H0DV17_9BACT</name>
<evidence type="ECO:0000256" key="1">
    <source>
        <dbReference type="SAM" id="Phobius"/>
    </source>
</evidence>
<reference evidence="2 3" key="1">
    <citation type="submission" date="2017-09" db="EMBL/GenBank/DDBJ databases">
        <title>Depth-based differentiation of microbial function through sediment-hosted aquifers and enrichment of novel symbionts in the deep terrestrial subsurface.</title>
        <authorList>
            <person name="Probst A.J."/>
            <person name="Ladd B."/>
            <person name="Jarett J.K."/>
            <person name="Geller-Mcgrath D.E."/>
            <person name="Sieber C.M."/>
            <person name="Emerson J.B."/>
            <person name="Anantharaman K."/>
            <person name="Thomas B.C."/>
            <person name="Malmstrom R."/>
            <person name="Stieglmeier M."/>
            <person name="Klingl A."/>
            <person name="Woyke T."/>
            <person name="Ryan C.M."/>
            <person name="Banfield J.F."/>
        </authorList>
    </citation>
    <scope>NUCLEOTIDE SEQUENCE [LARGE SCALE GENOMIC DNA]</scope>
    <source>
        <strain evidence="2">CG22_combo_CG10-13_8_21_14_all_43_12</strain>
    </source>
</reference>
<gene>
    <name evidence="2" type="ORF">COW83_03655</name>
</gene>
<keyword evidence="1" id="KW-1133">Transmembrane helix</keyword>
<accession>A0A2H0DV17</accession>
<dbReference type="Proteomes" id="UP000231136">
    <property type="component" value="Unassembled WGS sequence"/>
</dbReference>
<proteinExistence type="predicted"/>
<organism evidence="2 3">
    <name type="scientific">Candidatus Collierbacteria bacterium CG22_combo_CG10-13_8_21_14_all_43_12</name>
    <dbReference type="NCBI Taxonomy" id="1974537"/>
    <lineage>
        <taxon>Bacteria</taxon>
        <taxon>Candidatus Collieribacteriota</taxon>
    </lineage>
</organism>
<dbReference type="AlphaFoldDB" id="A0A2H0DV17"/>
<evidence type="ECO:0000313" key="2">
    <source>
        <dbReference type="EMBL" id="PIP85569.1"/>
    </source>
</evidence>
<dbReference type="EMBL" id="PCTR01000113">
    <property type="protein sequence ID" value="PIP85569.1"/>
    <property type="molecule type" value="Genomic_DNA"/>
</dbReference>
<keyword evidence="1" id="KW-0472">Membrane</keyword>